<name>A0A1P8KL29_9BACT</name>
<sequence length="143" mass="15739">MKKTLFLTLVAATLSYAQMAKEMTVYKTPYCGCCGEWVKAMKKEGFKINTIVKNDINDIKQQNGITAGTSSCHTALIDGYVIEGHVDYSAIKRLLTDKPKDVKGLTVPGMVVGSPGMEMGNKKDPYNILAIKKDGTTEIYEKH</sequence>
<dbReference type="InterPro" id="IPR036249">
    <property type="entry name" value="Thioredoxin-like_sf"/>
</dbReference>
<proteinExistence type="predicted"/>
<evidence type="ECO:0000256" key="1">
    <source>
        <dbReference type="SAM" id="SignalP"/>
    </source>
</evidence>
<dbReference type="KEGG" id="alp:LPB137_05040"/>
<gene>
    <name evidence="2" type="ORF">LPB137_05040</name>
</gene>
<dbReference type="OrthoDB" id="14727at2"/>
<evidence type="ECO:0008006" key="4">
    <source>
        <dbReference type="Google" id="ProtNLM"/>
    </source>
</evidence>
<feature type="signal peptide" evidence="1">
    <location>
        <begin position="1"/>
        <end position="20"/>
    </location>
</feature>
<evidence type="ECO:0000313" key="3">
    <source>
        <dbReference type="Proteomes" id="UP000186074"/>
    </source>
</evidence>
<dbReference type="AlphaFoldDB" id="A0A1P8KL29"/>
<protein>
    <recommendedName>
        <fullName evidence="4">CopG family transcriptional regulator</fullName>
    </recommendedName>
</protein>
<dbReference type="STRING" id="1850254.LPB137_05040"/>
<dbReference type="InterPro" id="IPR007332">
    <property type="entry name" value="DUF411"/>
</dbReference>
<dbReference type="SUPFAM" id="SSF52833">
    <property type="entry name" value="Thioredoxin-like"/>
    <property type="match status" value="1"/>
</dbReference>
<accession>A0A1P8KL29</accession>
<keyword evidence="3" id="KW-1185">Reference proteome</keyword>
<dbReference type="EMBL" id="CP019070">
    <property type="protein sequence ID" value="APW65254.1"/>
    <property type="molecule type" value="Genomic_DNA"/>
</dbReference>
<dbReference type="Pfam" id="PF04214">
    <property type="entry name" value="DUF411"/>
    <property type="match status" value="1"/>
</dbReference>
<feature type="chain" id="PRO_5012365525" description="CopG family transcriptional regulator" evidence="1">
    <location>
        <begin position="21"/>
        <end position="143"/>
    </location>
</feature>
<evidence type="ECO:0000313" key="2">
    <source>
        <dbReference type="EMBL" id="APW65254.1"/>
    </source>
</evidence>
<dbReference type="Proteomes" id="UP000186074">
    <property type="component" value="Chromosome"/>
</dbReference>
<organism evidence="2 3">
    <name type="scientific">Poseidonibacter parvus</name>
    <dbReference type="NCBI Taxonomy" id="1850254"/>
    <lineage>
        <taxon>Bacteria</taxon>
        <taxon>Pseudomonadati</taxon>
        <taxon>Campylobacterota</taxon>
        <taxon>Epsilonproteobacteria</taxon>
        <taxon>Campylobacterales</taxon>
        <taxon>Arcobacteraceae</taxon>
        <taxon>Poseidonibacter</taxon>
    </lineage>
</organism>
<reference evidence="2 3" key="1">
    <citation type="submission" date="2017-01" db="EMBL/GenBank/DDBJ databases">
        <title>Genome sequencing of Arcobacter sp. LPB0137.</title>
        <authorList>
            <person name="Lee G.-W."/>
            <person name="Yi H."/>
        </authorList>
    </citation>
    <scope>NUCLEOTIDE SEQUENCE [LARGE SCALE GENOMIC DNA]</scope>
    <source>
        <strain evidence="2 3">LPB0137</strain>
    </source>
</reference>
<keyword evidence="1" id="KW-0732">Signal</keyword>
<dbReference type="RefSeq" id="WP_076085240.1">
    <property type="nucleotide sequence ID" value="NZ_CP019070.1"/>
</dbReference>